<reference evidence="1" key="2">
    <citation type="journal article" date="2015" name="Fish Shellfish Immunol.">
        <title>Early steps in the European eel (Anguilla anguilla)-Vibrio vulnificus interaction in the gills: Role of the RtxA13 toxin.</title>
        <authorList>
            <person name="Callol A."/>
            <person name="Pajuelo D."/>
            <person name="Ebbesson L."/>
            <person name="Teles M."/>
            <person name="MacKenzie S."/>
            <person name="Amaro C."/>
        </authorList>
    </citation>
    <scope>NUCLEOTIDE SEQUENCE</scope>
</reference>
<dbReference type="AlphaFoldDB" id="A0A0E9QFQ8"/>
<sequence>MVNFPGLNFDRKKYSRLIIGPDVYWMVEKKYINEEGCICRCINGKCRSFK</sequence>
<accession>A0A0E9QFQ8</accession>
<name>A0A0E9QFQ8_ANGAN</name>
<proteinExistence type="predicted"/>
<reference evidence="1" key="1">
    <citation type="submission" date="2014-11" db="EMBL/GenBank/DDBJ databases">
        <authorList>
            <person name="Amaro Gonzalez C."/>
        </authorList>
    </citation>
    <scope>NUCLEOTIDE SEQUENCE</scope>
</reference>
<dbReference type="EMBL" id="GBXM01092948">
    <property type="protein sequence ID" value="JAH15629.1"/>
    <property type="molecule type" value="Transcribed_RNA"/>
</dbReference>
<evidence type="ECO:0000313" key="1">
    <source>
        <dbReference type="EMBL" id="JAH15629.1"/>
    </source>
</evidence>
<organism evidence="1">
    <name type="scientific">Anguilla anguilla</name>
    <name type="common">European freshwater eel</name>
    <name type="synonym">Muraena anguilla</name>
    <dbReference type="NCBI Taxonomy" id="7936"/>
    <lineage>
        <taxon>Eukaryota</taxon>
        <taxon>Metazoa</taxon>
        <taxon>Chordata</taxon>
        <taxon>Craniata</taxon>
        <taxon>Vertebrata</taxon>
        <taxon>Euteleostomi</taxon>
        <taxon>Actinopterygii</taxon>
        <taxon>Neopterygii</taxon>
        <taxon>Teleostei</taxon>
        <taxon>Anguilliformes</taxon>
        <taxon>Anguillidae</taxon>
        <taxon>Anguilla</taxon>
    </lineage>
</organism>
<protein>
    <submittedName>
        <fullName evidence="1">Uncharacterized protein</fullName>
    </submittedName>
</protein>